<evidence type="ECO:0000313" key="2">
    <source>
        <dbReference type="EMBL" id="MBE9028673.1"/>
    </source>
</evidence>
<gene>
    <name evidence="2" type="ORF">IQ266_02730</name>
</gene>
<dbReference type="InterPro" id="IPR022000">
    <property type="entry name" value="Min27-like_integrase_DNA_bind"/>
</dbReference>
<dbReference type="AlphaFoldDB" id="A0A928VJ29"/>
<dbReference type="Proteomes" id="UP000625316">
    <property type="component" value="Unassembled WGS sequence"/>
</dbReference>
<dbReference type="EMBL" id="JADEXQ010000006">
    <property type="protein sequence ID" value="MBE9028673.1"/>
    <property type="molecule type" value="Genomic_DNA"/>
</dbReference>
<accession>A0A928VJ29</accession>
<reference evidence="2" key="1">
    <citation type="submission" date="2020-10" db="EMBL/GenBank/DDBJ databases">
        <authorList>
            <person name="Castelo-Branco R."/>
            <person name="Eusebio N."/>
            <person name="Adriana R."/>
            <person name="Vieira A."/>
            <person name="Brugerolle De Fraissinette N."/>
            <person name="Rezende De Castro R."/>
            <person name="Schneider M.P."/>
            <person name="Vasconcelos V."/>
            <person name="Leao P.N."/>
        </authorList>
    </citation>
    <scope>NUCLEOTIDE SEQUENCE</scope>
    <source>
        <strain evidence="2">LEGE 11480</strain>
    </source>
</reference>
<evidence type="ECO:0000259" key="1">
    <source>
        <dbReference type="Pfam" id="PF12167"/>
    </source>
</evidence>
<keyword evidence="3" id="KW-1185">Reference proteome</keyword>
<feature type="domain" description="Min27-like integrase DNA-binding" evidence="1">
    <location>
        <begin position="14"/>
        <end position="73"/>
    </location>
</feature>
<evidence type="ECO:0000313" key="3">
    <source>
        <dbReference type="Proteomes" id="UP000625316"/>
    </source>
</evidence>
<proteinExistence type="predicted"/>
<dbReference type="Pfam" id="PF12167">
    <property type="entry name" value="Arm-DNA-bind_2"/>
    <property type="match status" value="1"/>
</dbReference>
<comment type="caution">
    <text evidence="2">The sequence shown here is derived from an EMBL/GenBank/DDBJ whole genome shotgun (WGS) entry which is preliminary data.</text>
</comment>
<protein>
    <submittedName>
        <fullName evidence="2">DUF3596 domain-containing protein</fullName>
    </submittedName>
</protein>
<name>A0A928VJ29_9CYAN</name>
<sequence length="104" mass="12075">MTWVDSMGQAKQRVKVENDRGNLRLRWSYAGNRKTLYLKMYDTALARKVAEAKANQIEADLITGNYDPTLAKYCGASPSRNTTIDPVMLFQRFYEYRTHLRSMC</sequence>
<organism evidence="2 3">
    <name type="scientific">Romeriopsis navalis LEGE 11480</name>
    <dbReference type="NCBI Taxonomy" id="2777977"/>
    <lineage>
        <taxon>Bacteria</taxon>
        <taxon>Bacillati</taxon>
        <taxon>Cyanobacteriota</taxon>
        <taxon>Cyanophyceae</taxon>
        <taxon>Leptolyngbyales</taxon>
        <taxon>Leptolyngbyaceae</taxon>
        <taxon>Romeriopsis</taxon>
        <taxon>Romeriopsis navalis</taxon>
    </lineage>
</organism>